<evidence type="ECO:0000256" key="4">
    <source>
        <dbReference type="SAM" id="MobiDB-lite"/>
    </source>
</evidence>
<keyword evidence="6" id="KW-1185">Reference proteome</keyword>
<dbReference type="AlphaFoldDB" id="A0A1E3P7J3"/>
<dbReference type="OrthoDB" id="10264376at2759"/>
<feature type="compositionally biased region" description="Acidic residues" evidence="4">
    <location>
        <begin position="1"/>
        <end position="15"/>
    </location>
</feature>
<dbReference type="PANTHER" id="PTHR16017">
    <property type="entry name" value="GASTRULATION DEFECTIVE PROTEIN 1-RELATED"/>
    <property type="match status" value="1"/>
</dbReference>
<keyword evidence="1 3" id="KW-0853">WD repeat</keyword>
<proteinExistence type="predicted"/>
<feature type="repeat" description="WD" evidence="3">
    <location>
        <begin position="129"/>
        <end position="171"/>
    </location>
</feature>
<dbReference type="PANTHER" id="PTHR16017:SF0">
    <property type="entry name" value="WD REPEAT-CONTAINING PROTEIN 70"/>
    <property type="match status" value="1"/>
</dbReference>
<keyword evidence="2" id="KW-0677">Repeat</keyword>
<dbReference type="PROSITE" id="PS50294">
    <property type="entry name" value="WD_REPEATS_REGION"/>
    <property type="match status" value="2"/>
</dbReference>
<dbReference type="GO" id="GO:0035861">
    <property type="term" value="C:site of double-strand break"/>
    <property type="evidence" value="ECO:0007669"/>
    <property type="project" value="TreeGrafter"/>
</dbReference>
<dbReference type="InterPro" id="IPR036322">
    <property type="entry name" value="WD40_repeat_dom_sf"/>
</dbReference>
<dbReference type="Pfam" id="PF00400">
    <property type="entry name" value="WD40"/>
    <property type="match status" value="2"/>
</dbReference>
<accession>A0A1E3P7J3</accession>
<sequence>DSENDSDSDSDSDDEGKEHFPTSHELPLNGHSKKINSLKFSNSGNRLFTTGADYNLSIYDFNSMNPAATTPFKSSEVYESQPIIKTDLNKKNEILTIPNGLSFKVLDADGDALKEFSEGDRYIYDVKTTRGHTDVLTDGVWNPVDQAKFATSSNDSTFRLWDLGTGKQEKINFIKCKGKKTKISNVLYTTSSKSIMATDSDSRITLWDVNGNFNRPTKELQLNGTITSINTNLDDENSVLVRTTNNDLKLYDLRNFTNPVIQRLDFPTADLSSATSYHGQFILAGTSFQNQDRDTELHILDKSDLVTLETLSFSGSITALDWNKTIDQVAVGTNSGGLSVLFSPDSSKNGAKITINNKPKKR</sequence>
<dbReference type="STRING" id="683960.A0A1E3P7J3"/>
<reference evidence="5 6" key="1">
    <citation type="journal article" date="2016" name="Proc. Natl. Acad. Sci. U.S.A.">
        <title>Comparative genomics of biotechnologically important yeasts.</title>
        <authorList>
            <person name="Riley R."/>
            <person name="Haridas S."/>
            <person name="Wolfe K.H."/>
            <person name="Lopes M.R."/>
            <person name="Hittinger C.T."/>
            <person name="Goeker M."/>
            <person name="Salamov A.A."/>
            <person name="Wisecaver J.H."/>
            <person name="Long T.M."/>
            <person name="Calvey C.H."/>
            <person name="Aerts A.L."/>
            <person name="Barry K.W."/>
            <person name="Choi C."/>
            <person name="Clum A."/>
            <person name="Coughlan A.Y."/>
            <person name="Deshpande S."/>
            <person name="Douglass A.P."/>
            <person name="Hanson S.J."/>
            <person name="Klenk H.-P."/>
            <person name="LaButti K.M."/>
            <person name="Lapidus A."/>
            <person name="Lindquist E.A."/>
            <person name="Lipzen A.M."/>
            <person name="Meier-Kolthoff J.P."/>
            <person name="Ohm R.A."/>
            <person name="Otillar R.P."/>
            <person name="Pangilinan J.L."/>
            <person name="Peng Y."/>
            <person name="Rokas A."/>
            <person name="Rosa C.A."/>
            <person name="Scheuner C."/>
            <person name="Sibirny A.A."/>
            <person name="Slot J.C."/>
            <person name="Stielow J.B."/>
            <person name="Sun H."/>
            <person name="Kurtzman C.P."/>
            <person name="Blackwell M."/>
            <person name="Grigoriev I.V."/>
            <person name="Jeffries T.W."/>
        </authorList>
    </citation>
    <scope>NUCLEOTIDE SEQUENCE [LARGE SCALE GENOMIC DNA]</scope>
    <source>
        <strain evidence="6">ATCC 58044 / CBS 1984 / NCYC 433 / NRRL Y-366-8</strain>
    </source>
</reference>
<dbReference type="Gene3D" id="2.130.10.10">
    <property type="entry name" value="YVTN repeat-like/Quinoprotein amine dehydrogenase"/>
    <property type="match status" value="2"/>
</dbReference>
<gene>
    <name evidence="5" type="ORF">WICANDRAFT_22271</name>
</gene>
<name>A0A1E3P7J3_WICAA</name>
<feature type="non-terminal residue" evidence="5">
    <location>
        <position position="1"/>
    </location>
</feature>
<dbReference type="InterPro" id="IPR051858">
    <property type="entry name" value="WD_repeat_GAD-1"/>
</dbReference>
<protein>
    <submittedName>
        <fullName evidence="5">Uncharacterized protein</fullName>
    </submittedName>
</protein>
<dbReference type="PROSITE" id="PS50082">
    <property type="entry name" value="WD_REPEATS_2"/>
    <property type="match status" value="2"/>
</dbReference>
<dbReference type="SMART" id="SM00320">
    <property type="entry name" value="WD40"/>
    <property type="match status" value="4"/>
</dbReference>
<dbReference type="InterPro" id="IPR019775">
    <property type="entry name" value="WD40_repeat_CS"/>
</dbReference>
<evidence type="ECO:0000256" key="1">
    <source>
        <dbReference type="ARBA" id="ARBA00022574"/>
    </source>
</evidence>
<dbReference type="RefSeq" id="XP_019040401.1">
    <property type="nucleotide sequence ID" value="XM_019180933.1"/>
</dbReference>
<dbReference type="Proteomes" id="UP000094112">
    <property type="component" value="Unassembled WGS sequence"/>
</dbReference>
<dbReference type="GeneID" id="30198179"/>
<dbReference type="PROSITE" id="PS00678">
    <property type="entry name" value="WD_REPEATS_1"/>
    <property type="match status" value="1"/>
</dbReference>
<evidence type="ECO:0000313" key="6">
    <source>
        <dbReference type="Proteomes" id="UP000094112"/>
    </source>
</evidence>
<dbReference type="EMBL" id="KV454209">
    <property type="protein sequence ID" value="ODQ61194.1"/>
    <property type="molecule type" value="Genomic_DNA"/>
</dbReference>
<dbReference type="SUPFAM" id="SSF50978">
    <property type="entry name" value="WD40 repeat-like"/>
    <property type="match status" value="1"/>
</dbReference>
<organism evidence="5 6">
    <name type="scientific">Wickerhamomyces anomalus (strain ATCC 58044 / CBS 1984 / NCYC 433 / NRRL Y-366-8)</name>
    <name type="common">Yeast</name>
    <name type="synonym">Hansenula anomala</name>
    <dbReference type="NCBI Taxonomy" id="683960"/>
    <lineage>
        <taxon>Eukaryota</taxon>
        <taxon>Fungi</taxon>
        <taxon>Dikarya</taxon>
        <taxon>Ascomycota</taxon>
        <taxon>Saccharomycotina</taxon>
        <taxon>Saccharomycetes</taxon>
        <taxon>Phaffomycetales</taxon>
        <taxon>Wickerhamomycetaceae</taxon>
        <taxon>Wickerhamomyces</taxon>
    </lineage>
</organism>
<evidence type="ECO:0000256" key="2">
    <source>
        <dbReference type="ARBA" id="ARBA00022737"/>
    </source>
</evidence>
<evidence type="ECO:0000256" key="3">
    <source>
        <dbReference type="PROSITE-ProRule" id="PRU00221"/>
    </source>
</evidence>
<dbReference type="InterPro" id="IPR001680">
    <property type="entry name" value="WD40_rpt"/>
</dbReference>
<evidence type="ECO:0000313" key="5">
    <source>
        <dbReference type="EMBL" id="ODQ61194.1"/>
    </source>
</evidence>
<feature type="repeat" description="WD" evidence="3">
    <location>
        <begin position="28"/>
        <end position="69"/>
    </location>
</feature>
<feature type="region of interest" description="Disordered" evidence="4">
    <location>
        <begin position="1"/>
        <end position="31"/>
    </location>
</feature>
<feature type="non-terminal residue" evidence="5">
    <location>
        <position position="362"/>
    </location>
</feature>
<dbReference type="InterPro" id="IPR015943">
    <property type="entry name" value="WD40/YVTN_repeat-like_dom_sf"/>
</dbReference>
<dbReference type="GO" id="GO:0005634">
    <property type="term" value="C:nucleus"/>
    <property type="evidence" value="ECO:0007669"/>
    <property type="project" value="TreeGrafter"/>
</dbReference>